<dbReference type="GO" id="GO:0003677">
    <property type="term" value="F:DNA binding"/>
    <property type="evidence" value="ECO:0007669"/>
    <property type="project" value="InterPro"/>
</dbReference>
<dbReference type="GO" id="GO:0016787">
    <property type="term" value="F:hydrolase activity"/>
    <property type="evidence" value="ECO:0007669"/>
    <property type="project" value="InterPro"/>
</dbReference>
<dbReference type="SUPFAM" id="SSF52540">
    <property type="entry name" value="P-loop containing nucleoside triphosphate hydrolases"/>
    <property type="match status" value="2"/>
</dbReference>
<dbReference type="GO" id="GO:0005524">
    <property type="term" value="F:ATP binding"/>
    <property type="evidence" value="ECO:0007669"/>
    <property type="project" value="InterPro"/>
</dbReference>
<dbReference type="EMBL" id="PEOG01000008">
    <property type="protein sequence ID" value="PIM54703.1"/>
    <property type="molecule type" value="Genomic_DNA"/>
</dbReference>
<dbReference type="InterPro" id="IPR027417">
    <property type="entry name" value="P-loop_NTPase"/>
</dbReference>
<dbReference type="OrthoDB" id="9804145at2"/>
<reference evidence="2 3" key="1">
    <citation type="submission" date="2017-11" db="EMBL/GenBank/DDBJ databases">
        <title>Draft genome sequence of Mitsuaria sp. HWN-4.</title>
        <authorList>
            <person name="Gundlapally S.R."/>
        </authorList>
    </citation>
    <scope>NUCLEOTIDE SEQUENCE [LARGE SCALE GENOMIC DNA]</scope>
    <source>
        <strain evidence="2 3">HWN-4</strain>
    </source>
</reference>
<accession>A0A2G9CE58</accession>
<keyword evidence="3" id="KW-1185">Reference proteome</keyword>
<dbReference type="AlphaFoldDB" id="A0A2G9CE58"/>
<dbReference type="Gene3D" id="3.40.50.300">
    <property type="entry name" value="P-loop containing nucleotide triphosphate hydrolases"/>
    <property type="match status" value="2"/>
</dbReference>
<evidence type="ECO:0000313" key="3">
    <source>
        <dbReference type="Proteomes" id="UP000231501"/>
    </source>
</evidence>
<gene>
    <name evidence="2" type="ORF">CS062_03570</name>
</gene>
<organism evidence="2 3">
    <name type="scientific">Roseateles chitinivorans</name>
    <dbReference type="NCBI Taxonomy" id="2917965"/>
    <lineage>
        <taxon>Bacteria</taxon>
        <taxon>Pseudomonadati</taxon>
        <taxon>Pseudomonadota</taxon>
        <taxon>Betaproteobacteria</taxon>
        <taxon>Burkholderiales</taxon>
        <taxon>Sphaerotilaceae</taxon>
        <taxon>Roseateles</taxon>
    </lineage>
</organism>
<feature type="domain" description="Helicase/UvrB N-terminal" evidence="1">
    <location>
        <begin position="4"/>
        <end position="206"/>
    </location>
</feature>
<proteinExistence type="predicted"/>
<dbReference type="Pfam" id="PF04851">
    <property type="entry name" value="ResIII"/>
    <property type="match status" value="1"/>
</dbReference>
<protein>
    <recommendedName>
        <fullName evidence="1">Helicase/UvrB N-terminal domain-containing protein</fullName>
    </recommendedName>
</protein>
<dbReference type="RefSeq" id="WP_099860082.1">
    <property type="nucleotide sequence ID" value="NZ_PEOG01000008.1"/>
</dbReference>
<evidence type="ECO:0000259" key="1">
    <source>
        <dbReference type="Pfam" id="PF04851"/>
    </source>
</evidence>
<evidence type="ECO:0000313" key="2">
    <source>
        <dbReference type="EMBL" id="PIM54703.1"/>
    </source>
</evidence>
<comment type="caution">
    <text evidence="2">The sequence shown here is derived from an EMBL/GenBank/DDBJ whole genome shotgun (WGS) entry which is preliminary data.</text>
</comment>
<name>A0A2G9CE58_9BURK</name>
<sequence>MGLSLKKFQTIAANTIANRYSFYAHHPERPHKGPKPQPFFQLLSAITGAGKTAILAEAISQMRGSVDSEPIVFWMSKAKSVVAQTFSNFTEGGKYAHIIEGYKVITIPQLTPHLISDGSSPLLIVATTGLFNQEGQEEGGLNIYKKDQDKFGEKSAWERLIERSDGSKRRPLFVVYDEGHNFSEQQAKLLKQLEPDAYLVASATLKLPESFERDVVRKVQGWFDECSDASLPQLGALDAIDSSGRTQFAMFASTSVASKEVVEEELIKKAIQFDGTIAPMEQSVDALIDRFRSIEAEIKNQGLFFKPKAIYVSKTNMVGNDADDHTRNFEKRQAAPIRIWRHLVDHCKIDPATIAVYANLKFSDDNKPDAFNLFSKGENDFEAFSEGNYQHIIFNQALQEGWDDPACYLAYIDKSMGSTTQVEQIIGRVLRQFNVKHYDNANLNSAHFFLRVDDENVFTTAIKDVKRRLAEQGSPIEIVENFGGSKAASIEINPRDDQVVELHKVMVLSDQAEEAIEEIIQSFPHFDEGSLNAIAEAKSGQLKVHLDDLTAELEDALWTVKGHTNPVRLRWLLSTAIRARSAQALAATNTQDPRFDVLVQMRSIANIEAEKRAKDIVAAYFQHSELVYESHGANFKFGSMRVPVSAQAYKNGLYERYGKMNNFEEGFVDELDATGHVWHRNPSAGGFHIPLLSEGETGAFYPDFIVWKGGLVYCLDTKGKHLLTDAIARKLFDISDGEKTKLHVRFISEGHQSVIGGKAVAGGYTVWKLKQGTPTPIPVKTMAQAAKECLKP</sequence>
<dbReference type="InterPro" id="IPR006935">
    <property type="entry name" value="Helicase/UvrB_N"/>
</dbReference>
<dbReference type="Proteomes" id="UP000231501">
    <property type="component" value="Unassembled WGS sequence"/>
</dbReference>